<proteinExistence type="predicted"/>
<dbReference type="PANTHER" id="PTHR15347">
    <property type="entry name" value="SPERM-ASSOCIATED ANTIGEN 5"/>
    <property type="match status" value="1"/>
</dbReference>
<sequence length="1358" mass="146122">MRAAQPPSARRPGRTPLRELRLQPGTERTCLTPLLRRLRLKDHDGTSPGPCTPGPPGSTTPGPPSSFTPGPCTPGPPGSTTWGPCTPEPPGSTRALEPPPGSATPGPCSPEPPSSATLEPAGSTTPEHPGSATPGPCTPEPLGSTRVLEAPESTPLGPCTPDPPGSATLEPPGSTNPGPCSLEPPESSPLGPCTPDPPGSATLEPPGSTPLGPCNLEPPGSTPLGPCTPDPPGSATLEPPGSTPLGPCNLEPPGSTPLGPCTPDPPGSATLEPPGSTPLGPCNLEPPGSTPSGPCTPDPPGSATLEPPGSTPLGPCNLKPPGSTPLGPCTLRPRSSTPLGSSGSATPASCTPGPPGTSSTPQEAPFHGWRAAPADLSCSPTAPTNLSCSPVAPEPPGSDGDAGPPPCEGTPGGATSLTPSPPGQDPPGPSPTKAGRLEPPGPESAATPVPSPKLAPGAVSWVMPLVWLEKSLNASSLLESLRHSLPLPVLQQDAGTSVTPVPTMATGTFMTPRDLLERSTNTSAEAPARAKDSAAETDSLLWHCPREQLKSLPRAELEGRLESTLIIIEALLLQLRDWQENQRLLPGVGPAEQRDALTQTAVTHPKGEEEIYHDLYVELRRKTEALQRQQAVEQDLKRELERAAEGMSAWAEQCLLFRGLVDAAFGSLQDDRGALAREREQLRSLVSRCGAVLQSVPGKLQSCLEERDAMRQRADEARRAKEEGDRFLEAFRSHASTQISMREQSLASQRELGALLAETIDQQASLAAESQPFREFIDITFENLREERRALDEERDQVRSLVSRCKAMLQSVPGKLQSCLEERDTMRQRADEALQAKEEASRQLEETLVALQDSVAQVEQLMVANSRLSADLSSRMKELAGLQQERDALQQENEDYREETAWLARERDTLQQERNGLCQELREMTECREFIDQENRMSHTQLMEAEAKLKSALAVLRERSLQHEELKDSHQCLQEEQAALCKELESTKAELLDLQLKRAKVSQCSADIAESKMRLQDLADCLRAALQEEDDCAPSRSRAWTPAPRTPGWRTPGWQTPRGPWTPACRTPACRTPYRAGDSFVGSVLKAVSGKDADEATGGRSAFTRVEPASTPKRIEPEDGLLESVRELRAAVSDLAALSSRVQELEQSEFEALQTEISNLQLRLEMVTAESQEKTDAQAATIAKLNKALRGKLQNEKELQDVVKQQEEKMLQLIDKSGEVTRLKGEVSQLKRSLQRAETEAKVLWEELRGQEPKVDAACVQERVLLRQEVDKLRLLLLEKEDESSLLSNKYLEQIRALELRLRHAQKGLRSHEEMQEKMREVLSSLPDTAAGCQELHSLLRYLGLKPASGSGDSVDPL</sequence>
<evidence type="ECO:0000313" key="4">
    <source>
        <dbReference type="RefSeq" id="XP_067166037.1"/>
    </source>
</evidence>
<dbReference type="PANTHER" id="PTHR15347:SF1">
    <property type="entry name" value="SPERM-ASSOCIATED ANTIGEN 5"/>
    <property type="match status" value="1"/>
</dbReference>
<feature type="region of interest" description="Disordered" evidence="2">
    <location>
        <begin position="1033"/>
        <end position="1061"/>
    </location>
</feature>
<feature type="region of interest" description="Disordered" evidence="2">
    <location>
        <begin position="1"/>
        <end position="453"/>
    </location>
</feature>
<dbReference type="RefSeq" id="XP_067166037.1">
    <property type="nucleotide sequence ID" value="XM_067309936.1"/>
</dbReference>
<feature type="compositionally biased region" description="Low complexity" evidence="2">
    <location>
        <begin position="344"/>
        <end position="361"/>
    </location>
</feature>
<dbReference type="InterPro" id="IPR028728">
    <property type="entry name" value="Astrin"/>
</dbReference>
<feature type="compositionally biased region" description="Polar residues" evidence="2">
    <location>
        <begin position="114"/>
        <end position="126"/>
    </location>
</feature>
<reference evidence="4" key="1">
    <citation type="submission" date="2025-08" db="UniProtKB">
        <authorList>
            <consortium name="RefSeq"/>
        </authorList>
    </citation>
    <scope>IDENTIFICATION</scope>
    <source>
        <tissue evidence="4">Blood</tissue>
    </source>
</reference>
<dbReference type="Proteomes" id="UP001652627">
    <property type="component" value="Chromosome 22"/>
</dbReference>
<feature type="compositionally biased region" description="Polar residues" evidence="2">
    <location>
        <begin position="333"/>
        <end position="343"/>
    </location>
</feature>
<keyword evidence="3" id="KW-1185">Reference proteome</keyword>
<feature type="coiled-coil region" evidence="1">
    <location>
        <begin position="774"/>
        <end position="913"/>
    </location>
</feature>
<feature type="coiled-coil region" evidence="1">
    <location>
        <begin position="1128"/>
        <end position="1315"/>
    </location>
</feature>
<feature type="coiled-coil region" evidence="1">
    <location>
        <begin position="956"/>
        <end position="990"/>
    </location>
</feature>
<evidence type="ECO:0000313" key="3">
    <source>
        <dbReference type="Proteomes" id="UP001652627"/>
    </source>
</evidence>
<keyword evidence="1" id="KW-0175">Coiled coil</keyword>
<feature type="compositionally biased region" description="Pro residues" evidence="2">
    <location>
        <begin position="97"/>
        <end position="113"/>
    </location>
</feature>
<feature type="compositionally biased region" description="Polar residues" evidence="2">
    <location>
        <begin position="378"/>
        <end position="388"/>
    </location>
</feature>
<gene>
    <name evidence="4" type="primary">SPAG5</name>
</gene>
<feature type="compositionally biased region" description="Pro residues" evidence="2">
    <location>
        <begin position="50"/>
        <end position="77"/>
    </location>
</feature>
<accession>A0ABM4FM66</accession>
<name>A0ABM4FM66_9AVES</name>
<evidence type="ECO:0000256" key="1">
    <source>
        <dbReference type="SAM" id="Coils"/>
    </source>
</evidence>
<dbReference type="GeneID" id="106487797"/>
<evidence type="ECO:0000256" key="2">
    <source>
        <dbReference type="SAM" id="MobiDB-lite"/>
    </source>
</evidence>
<feature type="compositionally biased region" description="Pro residues" evidence="2">
    <location>
        <begin position="419"/>
        <end position="430"/>
    </location>
</feature>
<feature type="coiled-coil region" evidence="1">
    <location>
        <begin position="619"/>
        <end position="646"/>
    </location>
</feature>
<protein>
    <submittedName>
        <fullName evidence="4">Sperm-associated antigen 5</fullName>
    </submittedName>
</protein>
<organism evidence="3 4">
    <name type="scientific">Apteryx mantelli</name>
    <name type="common">North Island brown kiwi</name>
    <dbReference type="NCBI Taxonomy" id="2696672"/>
    <lineage>
        <taxon>Eukaryota</taxon>
        <taxon>Metazoa</taxon>
        <taxon>Chordata</taxon>
        <taxon>Craniata</taxon>
        <taxon>Vertebrata</taxon>
        <taxon>Euteleostomi</taxon>
        <taxon>Archelosauria</taxon>
        <taxon>Archosauria</taxon>
        <taxon>Dinosauria</taxon>
        <taxon>Saurischia</taxon>
        <taxon>Theropoda</taxon>
        <taxon>Coelurosauria</taxon>
        <taxon>Aves</taxon>
        <taxon>Palaeognathae</taxon>
        <taxon>Apterygiformes</taxon>
        <taxon>Apterygidae</taxon>
        <taxon>Apteryx</taxon>
    </lineage>
</organism>
<feature type="compositionally biased region" description="Low complexity" evidence="2">
    <location>
        <begin position="177"/>
        <end position="191"/>
    </location>
</feature>